<dbReference type="Proteomes" id="UP000749646">
    <property type="component" value="Unassembled WGS sequence"/>
</dbReference>
<reference evidence="1" key="1">
    <citation type="journal article" date="2020" name="Fungal Divers.">
        <title>Resolving the Mortierellaceae phylogeny through synthesis of multi-gene phylogenetics and phylogenomics.</title>
        <authorList>
            <person name="Vandepol N."/>
            <person name="Liber J."/>
            <person name="Desiro A."/>
            <person name="Na H."/>
            <person name="Kennedy M."/>
            <person name="Barry K."/>
            <person name="Grigoriev I.V."/>
            <person name="Miller A.N."/>
            <person name="O'Donnell K."/>
            <person name="Stajich J.E."/>
            <person name="Bonito G."/>
        </authorList>
    </citation>
    <scope>NUCLEOTIDE SEQUENCE</scope>
    <source>
        <strain evidence="1">MES-2147</strain>
    </source>
</reference>
<comment type="caution">
    <text evidence="1">The sequence shown here is derived from an EMBL/GenBank/DDBJ whole genome shotgun (WGS) entry which is preliminary data.</text>
</comment>
<dbReference type="AlphaFoldDB" id="A0A9P6IMZ9"/>
<evidence type="ECO:0000313" key="1">
    <source>
        <dbReference type="EMBL" id="KAF9936089.1"/>
    </source>
</evidence>
<proteinExistence type="predicted"/>
<keyword evidence="2" id="KW-1185">Reference proteome</keyword>
<gene>
    <name evidence="1" type="ORF">BGZ65_002757</name>
</gene>
<organism evidence="1 2">
    <name type="scientific">Modicella reniformis</name>
    <dbReference type="NCBI Taxonomy" id="1440133"/>
    <lineage>
        <taxon>Eukaryota</taxon>
        <taxon>Fungi</taxon>
        <taxon>Fungi incertae sedis</taxon>
        <taxon>Mucoromycota</taxon>
        <taxon>Mortierellomycotina</taxon>
        <taxon>Mortierellomycetes</taxon>
        <taxon>Mortierellales</taxon>
        <taxon>Mortierellaceae</taxon>
        <taxon>Modicella</taxon>
    </lineage>
</organism>
<protein>
    <submittedName>
        <fullName evidence="1">Uncharacterized protein</fullName>
    </submittedName>
</protein>
<name>A0A9P6IMZ9_9FUNG</name>
<accession>A0A9P6IMZ9</accession>
<dbReference type="EMBL" id="JAAAHW010009809">
    <property type="protein sequence ID" value="KAF9936089.1"/>
    <property type="molecule type" value="Genomic_DNA"/>
</dbReference>
<sequence>MANVEGEEEEEDGIPVRSTIDHLQLGLHLFRSKYKGLVGICCQALSEKVVNNRNRVSVEEWQKYASVGLLGFTREREIDEDDMRTDELEELLAEGFLMERPTETETKQGRKCTWNALHQFCATL</sequence>
<evidence type="ECO:0000313" key="2">
    <source>
        <dbReference type="Proteomes" id="UP000749646"/>
    </source>
</evidence>